<protein>
    <recommendedName>
        <fullName evidence="3">Lipoprotein</fullName>
    </recommendedName>
</protein>
<evidence type="ECO:0008006" key="3">
    <source>
        <dbReference type="Google" id="ProtNLM"/>
    </source>
</evidence>
<proteinExistence type="predicted"/>
<name>A0A0E0Y4P0_ECO1C</name>
<dbReference type="AlphaFoldDB" id="A0A0E0Y4P0"/>
<gene>
    <name evidence="1" type="ordered locus">O3K_20120</name>
</gene>
<accession>A0A0E0Y4P0</accession>
<dbReference type="Proteomes" id="UP000006167">
    <property type="component" value="Chromosome"/>
</dbReference>
<evidence type="ECO:0000313" key="1">
    <source>
        <dbReference type="EMBL" id="AFS75889.1"/>
    </source>
</evidence>
<dbReference type="PATRIC" id="fig|1133852.3.peg.4192"/>
<sequence length="380" mass="41228">MNKTLIATLVGIVMLTGCGPEELTPEQKQEVAALKAELSQTEGEISAAKEVDQQFSGGLIKNLTTARLEILGTNKALLEQRINAIESGAKIDVVVSGVKPDPELAASIKTEIDSLDAKINEAKADARQYSGGLIKVLKLSTVATEEQTMAMLQQKYLTAKYGLAEVKLASVQANDAKNSTETEVTAKNSQEQLPLLPPADGPFGLEAGLTQKNIEDMIGAKLKPLPDSVNLYTSDKLPKQNADFEMYGLLISPKAGLCQIRALGKNIDTDSYGLALKSKFEELSNSLSSLYGKADTTDFLLAGSIWKDPQDWMRGLNKKERFLSATWKGTKEIPLKNNIDTISIEARANNSTQGYVYLQYSFTNDEICQAEIEGAKKSSL</sequence>
<dbReference type="KEGG" id="esl:O3K_20120"/>
<dbReference type="RefSeq" id="WP_001044338.1">
    <property type="nucleotide sequence ID" value="NC_018658.1"/>
</dbReference>
<organism evidence="1 2">
    <name type="scientific">Escherichia coli O104:H4 (strain 2011C-3493)</name>
    <dbReference type="NCBI Taxonomy" id="1133852"/>
    <lineage>
        <taxon>Bacteria</taxon>
        <taxon>Pseudomonadati</taxon>
        <taxon>Pseudomonadota</taxon>
        <taxon>Gammaproteobacteria</taxon>
        <taxon>Enterobacterales</taxon>
        <taxon>Enterobacteriaceae</taxon>
        <taxon>Escherichia</taxon>
    </lineage>
</organism>
<dbReference type="HOGENOM" id="CLU_061765_0_0_6"/>
<reference evidence="1 2" key="1">
    <citation type="journal article" date="2012" name="PLoS ONE">
        <title>Genomic comparison of Escherichia coli O104:H4 isolates from 2009 and 2011 reveals plasmid, and prophage heterogeneity, including Shiga toxin encoding phage stx2.</title>
        <authorList>
            <consortium name="Threat Characterization Consortium"/>
            <person name="Ahmed S.A."/>
            <person name="Awosika J."/>
            <person name="Baldwin C."/>
            <person name="Bishop-Lilly K.A."/>
            <person name="Biswas B."/>
            <person name="Broomall S."/>
            <person name="Chain P.S."/>
            <person name="Chertkov O."/>
            <person name="Chokoshvili O."/>
            <person name="Coyne S."/>
            <person name="Davenport K."/>
            <person name="Detter J.C."/>
            <person name="Dorman W."/>
            <person name="Erkkila T.H."/>
            <person name="Folster J.P."/>
            <person name="Frey K.G."/>
            <person name="George M."/>
            <person name="Gleasner C."/>
            <person name="Henry M."/>
            <person name="Hill K.K."/>
            <person name="Hubbard K."/>
            <person name="Insalaco J."/>
            <person name="Johnson S."/>
            <person name="Kitzmiller A."/>
            <person name="Krepps M."/>
            <person name="Lo C.C."/>
            <person name="Luu T."/>
            <person name="McNew L.A."/>
            <person name="Minogue T."/>
            <person name="Munk C.A."/>
            <person name="Osborne B."/>
            <person name="Patel M."/>
            <person name="Reitenga K.G."/>
            <person name="Rosenzweig C.N."/>
            <person name="Shea A."/>
            <person name="Shen X."/>
            <person name="Strockbine N."/>
            <person name="Tarr C."/>
            <person name="Teshima H."/>
            <person name="van Gieson E."/>
            <person name="Verratti K."/>
            <person name="Wolcott M."/>
            <person name="Xie G."/>
            <person name="Sozhamannan S."/>
            <person name="Gibbons H.S."/>
        </authorList>
    </citation>
    <scope>NUCLEOTIDE SEQUENCE [LARGE SCALE GENOMIC DNA]</scope>
    <source>
        <strain evidence="1 2">2011C-3493</strain>
    </source>
</reference>
<evidence type="ECO:0000313" key="2">
    <source>
        <dbReference type="Proteomes" id="UP000006167"/>
    </source>
</evidence>
<dbReference type="EMBL" id="CP003289">
    <property type="protein sequence ID" value="AFS75889.1"/>
    <property type="molecule type" value="Genomic_DNA"/>
</dbReference>
<dbReference type="PROSITE" id="PS51257">
    <property type="entry name" value="PROKAR_LIPOPROTEIN"/>
    <property type="match status" value="1"/>
</dbReference>